<proteinExistence type="predicted"/>
<dbReference type="Proteomes" id="UP000317291">
    <property type="component" value="Unassembled WGS sequence"/>
</dbReference>
<dbReference type="InterPro" id="IPR036444">
    <property type="entry name" value="PLipase_A2_dom_sf"/>
</dbReference>
<dbReference type="RefSeq" id="WP_146560788.1">
    <property type="nucleotide sequence ID" value="NZ_VIGW01000004.1"/>
</dbReference>
<dbReference type="SUPFAM" id="SSF48619">
    <property type="entry name" value="Phospholipase A2, PLA2"/>
    <property type="match status" value="1"/>
</dbReference>
<evidence type="ECO:0000256" key="1">
    <source>
        <dbReference type="SAM" id="SignalP"/>
    </source>
</evidence>
<name>A0A5C5RAF7_9ACTN</name>
<protein>
    <recommendedName>
        <fullName evidence="4">Phospholipase</fullName>
    </recommendedName>
</protein>
<dbReference type="GO" id="GO:0050482">
    <property type="term" value="P:arachidonate secretion"/>
    <property type="evidence" value="ECO:0007669"/>
    <property type="project" value="InterPro"/>
</dbReference>
<dbReference type="AlphaFoldDB" id="A0A5C5RAF7"/>
<organism evidence="2 3">
    <name type="scientific">Tsukamurella asaccharolytica</name>
    <dbReference type="NCBI Taxonomy" id="2592067"/>
    <lineage>
        <taxon>Bacteria</taxon>
        <taxon>Bacillati</taxon>
        <taxon>Actinomycetota</taxon>
        <taxon>Actinomycetes</taxon>
        <taxon>Mycobacteriales</taxon>
        <taxon>Tsukamurellaceae</taxon>
        <taxon>Tsukamurella</taxon>
    </lineage>
</organism>
<accession>A0A5C5RAF7</accession>
<sequence length="187" mass="19420">MNRRMLAAAAVLAVPLSFGISLPAAAGDTPERDDPATAAAVRAVTDPALDAAAQVRAVPRGLGYAAAAGPGYAVNPHGDCSSVVRLPADFDAPCKAHDLGYDLLRHADAAGRPLGGWARLRIDDAFADRLAAACAARPVAQRRQCTEVAGLAVLAVRANTWRQHDGPPRAESARELVTSWLTGGDRL</sequence>
<feature type="signal peptide" evidence="1">
    <location>
        <begin position="1"/>
        <end position="26"/>
    </location>
</feature>
<evidence type="ECO:0008006" key="4">
    <source>
        <dbReference type="Google" id="ProtNLM"/>
    </source>
</evidence>
<dbReference type="EMBL" id="VIGW01000004">
    <property type="protein sequence ID" value="TWS19464.1"/>
    <property type="molecule type" value="Genomic_DNA"/>
</dbReference>
<feature type="chain" id="PRO_5022746155" description="Phospholipase" evidence="1">
    <location>
        <begin position="27"/>
        <end position="187"/>
    </location>
</feature>
<keyword evidence="1" id="KW-0732">Signal</keyword>
<evidence type="ECO:0000313" key="3">
    <source>
        <dbReference type="Proteomes" id="UP000317291"/>
    </source>
</evidence>
<dbReference type="GO" id="GO:0006644">
    <property type="term" value="P:phospholipid metabolic process"/>
    <property type="evidence" value="ECO:0007669"/>
    <property type="project" value="InterPro"/>
</dbReference>
<dbReference type="Gene3D" id="1.20.90.10">
    <property type="entry name" value="Phospholipase A2 domain"/>
    <property type="match status" value="1"/>
</dbReference>
<keyword evidence="3" id="KW-1185">Reference proteome</keyword>
<evidence type="ECO:0000313" key="2">
    <source>
        <dbReference type="EMBL" id="TWS19464.1"/>
    </source>
</evidence>
<dbReference type="OrthoDB" id="3389925at2"/>
<comment type="caution">
    <text evidence="2">The sequence shown here is derived from an EMBL/GenBank/DDBJ whole genome shotgun (WGS) entry which is preliminary data.</text>
</comment>
<gene>
    <name evidence="2" type="ORF">FK529_09705</name>
</gene>
<reference evidence="2 3" key="1">
    <citation type="submission" date="2019-06" db="EMBL/GenBank/DDBJ databases">
        <title>Tsukamurella conjunctivitidis sp. nov., Tsukamurella assacharolytica sp. nov. and Tsukamurella sputae sp. nov. isolated from patients with conjunctivitis, bacteraemia (lymphoma) and respiratory infection (sputum) in Hong Kong.</title>
        <authorList>
            <person name="Teng J.L.L."/>
            <person name="Lee H.H."/>
            <person name="Fong J.Y.H."/>
            <person name="Fok K.M.N."/>
            <person name="Lau S.K.P."/>
            <person name="Woo P.C.Y."/>
        </authorList>
    </citation>
    <scope>NUCLEOTIDE SEQUENCE [LARGE SCALE GENOMIC DNA]</scope>
    <source>
        <strain evidence="2 3">HKU71</strain>
    </source>
</reference>
<dbReference type="GO" id="GO:0004623">
    <property type="term" value="F:phospholipase A2 activity"/>
    <property type="evidence" value="ECO:0007669"/>
    <property type="project" value="InterPro"/>
</dbReference>